<dbReference type="PROSITE" id="PS50102">
    <property type="entry name" value="RRM"/>
    <property type="match status" value="1"/>
</dbReference>
<proteinExistence type="predicted"/>
<dbReference type="InterPro" id="IPR035979">
    <property type="entry name" value="RBD_domain_sf"/>
</dbReference>
<gene>
    <name evidence="4" type="ORF">PCOR1329_LOCUS66678</name>
</gene>
<feature type="region of interest" description="Disordered" evidence="2">
    <location>
        <begin position="252"/>
        <end position="311"/>
    </location>
</feature>
<dbReference type="EMBL" id="CAUYUJ010018604">
    <property type="protein sequence ID" value="CAK0884914.1"/>
    <property type="molecule type" value="Genomic_DNA"/>
</dbReference>
<accession>A0ABN9WID5</accession>
<keyword evidence="1" id="KW-0694">RNA-binding</keyword>
<protein>
    <recommendedName>
        <fullName evidence="3">RRM domain-containing protein</fullName>
    </recommendedName>
</protein>
<feature type="compositionally biased region" description="Basic residues" evidence="2">
    <location>
        <begin position="290"/>
        <end position="300"/>
    </location>
</feature>
<sequence>MSGASSCIAHPAVRTRSKDSAVVFPLASRLGSWADVLSDSEDEDMPLSLLQGITIFGCVDEVSSTVKVGESVVASKESVQTSSERRTPLNGLAPKFVPSSPLSSRAPAFAPRLAQTAGESPVSPALGIPQQSLTKSQAKTTAMLRNLPCSYTRGELIRDLDRKGFAGGYDFVYVPMDFERELCKGFGFVNFTTEEQLREFIKEFEGRQLHASSPKVCAVTMSRAQGLRANILRFRNSPVMDSEVPDASSRLSSRAGAWCPSPSRQGASPHSGHARRAERVPPASLGPGRPPRRPREHRGRPACPTAGARAKTHPACLQGALDCLGVDGSAM</sequence>
<keyword evidence="5" id="KW-1185">Reference proteome</keyword>
<dbReference type="SUPFAM" id="SSF54928">
    <property type="entry name" value="RNA-binding domain, RBD"/>
    <property type="match status" value="1"/>
</dbReference>
<dbReference type="Gene3D" id="3.30.70.330">
    <property type="match status" value="1"/>
</dbReference>
<name>A0ABN9WID5_9DINO</name>
<dbReference type="Pfam" id="PF04059">
    <property type="entry name" value="RRM_2"/>
    <property type="match status" value="1"/>
</dbReference>
<dbReference type="InterPro" id="IPR012677">
    <property type="entry name" value="Nucleotide-bd_a/b_plait_sf"/>
</dbReference>
<evidence type="ECO:0000256" key="2">
    <source>
        <dbReference type="SAM" id="MobiDB-lite"/>
    </source>
</evidence>
<comment type="caution">
    <text evidence="4">The sequence shown here is derived from an EMBL/GenBank/DDBJ whole genome shotgun (WGS) entry which is preliminary data.</text>
</comment>
<evidence type="ECO:0000259" key="3">
    <source>
        <dbReference type="PROSITE" id="PS50102"/>
    </source>
</evidence>
<feature type="non-terminal residue" evidence="4">
    <location>
        <position position="331"/>
    </location>
</feature>
<evidence type="ECO:0000313" key="4">
    <source>
        <dbReference type="EMBL" id="CAK0884914.1"/>
    </source>
</evidence>
<dbReference type="Proteomes" id="UP001189429">
    <property type="component" value="Unassembled WGS sequence"/>
</dbReference>
<organism evidence="4 5">
    <name type="scientific">Prorocentrum cordatum</name>
    <dbReference type="NCBI Taxonomy" id="2364126"/>
    <lineage>
        <taxon>Eukaryota</taxon>
        <taxon>Sar</taxon>
        <taxon>Alveolata</taxon>
        <taxon>Dinophyceae</taxon>
        <taxon>Prorocentrales</taxon>
        <taxon>Prorocentraceae</taxon>
        <taxon>Prorocentrum</taxon>
    </lineage>
</organism>
<dbReference type="InterPro" id="IPR000504">
    <property type="entry name" value="RRM_dom"/>
</dbReference>
<feature type="domain" description="RRM" evidence="3">
    <location>
        <begin position="140"/>
        <end position="224"/>
    </location>
</feature>
<feature type="region of interest" description="Disordered" evidence="2">
    <location>
        <begin position="76"/>
        <end position="104"/>
    </location>
</feature>
<evidence type="ECO:0000313" key="5">
    <source>
        <dbReference type="Proteomes" id="UP001189429"/>
    </source>
</evidence>
<dbReference type="InterPro" id="IPR007201">
    <property type="entry name" value="Mei2-like_Rrm_C"/>
</dbReference>
<evidence type="ECO:0000256" key="1">
    <source>
        <dbReference type="PROSITE-ProRule" id="PRU00176"/>
    </source>
</evidence>
<reference evidence="4" key="1">
    <citation type="submission" date="2023-10" db="EMBL/GenBank/DDBJ databases">
        <authorList>
            <person name="Chen Y."/>
            <person name="Shah S."/>
            <person name="Dougan E. K."/>
            <person name="Thang M."/>
            <person name="Chan C."/>
        </authorList>
    </citation>
    <scope>NUCLEOTIDE SEQUENCE [LARGE SCALE GENOMIC DNA]</scope>
</reference>